<evidence type="ECO:0000313" key="1">
    <source>
        <dbReference type="EMBL" id="KAB8197447.1"/>
    </source>
</evidence>
<accession>A0A5C4WVG0</accession>
<comment type="caution">
    <text evidence="1">The sequence shown here is derived from an EMBL/GenBank/DDBJ whole genome shotgun (WGS) entry which is preliminary data.</text>
</comment>
<dbReference type="Proteomes" id="UP000312512">
    <property type="component" value="Unassembled WGS sequence"/>
</dbReference>
<organism evidence="1 2">
    <name type="scientific">Nonomuraea phyllanthi</name>
    <dbReference type="NCBI Taxonomy" id="2219224"/>
    <lineage>
        <taxon>Bacteria</taxon>
        <taxon>Bacillati</taxon>
        <taxon>Actinomycetota</taxon>
        <taxon>Actinomycetes</taxon>
        <taxon>Streptosporangiales</taxon>
        <taxon>Streptosporangiaceae</taxon>
        <taxon>Nonomuraea</taxon>
    </lineage>
</organism>
<keyword evidence="2" id="KW-1185">Reference proteome</keyword>
<evidence type="ECO:0000313" key="2">
    <source>
        <dbReference type="Proteomes" id="UP000312512"/>
    </source>
</evidence>
<reference evidence="1 2" key="1">
    <citation type="submission" date="2019-10" db="EMBL/GenBank/DDBJ databases">
        <title>Nonomuraea sp. nov., isolated from Phyllanthus amarus.</title>
        <authorList>
            <person name="Klykleung N."/>
            <person name="Tanasupawat S."/>
        </authorList>
    </citation>
    <scope>NUCLEOTIDE SEQUENCE [LARGE SCALE GENOMIC DNA]</scope>
    <source>
        <strain evidence="1 2">PA1-10</strain>
    </source>
</reference>
<dbReference type="OrthoDB" id="3344388at2"/>
<name>A0A5C4WVG0_9ACTN</name>
<proteinExistence type="predicted"/>
<gene>
    <name evidence="1" type="ORF">FH608_002500</name>
</gene>
<dbReference type="EMBL" id="VDLX02000001">
    <property type="protein sequence ID" value="KAB8197447.1"/>
    <property type="molecule type" value="Genomic_DNA"/>
</dbReference>
<dbReference type="AlphaFoldDB" id="A0A5C4WVG0"/>
<sequence>MTVLPTAHWAVLGKTPQSLDDYDVIGSSTGALSKAEFSDWLKSFSSGTVEPKALPRVAASHFSRGGESWLGLSLQTKPESQDGFHRPYTMTWHVCLRWEQVSKTPISYRALYEALQRKDFSGESPFRLSLRDYDPPRLAGVANATARRAAALLLTGRPVCVVRAELPMEQRLDFLDAVAALLPYGMRSGLAVSTWTNSASRHRIRLSFAEVAPAHGAWELPWERDVPHDLPPEARLYEQELAQYEHDGLTRLIRRLAALGRPLDLDSETDRAEALMRVREHTAISLASSVKQVLPESLDSLARADEVRLHELNAHLSQALDRVTDDDRPAYRDIVKRNLTRLPDRLAGSPTTETFFGILLRLLYGPALHRHDLENLCLDLGGLREVPRPLARALKAASARCDPLVKLLITYLIGDAGMRQQLLSNMTVEELLHLIGRSRDATVLDSVLRELGGRGDRKEVAQQLHRHRYLVKPISACLGDAGMEHHRSILQLSRGRLLLPGDVKEIFEALDETPPQAFMLAIVAESGRGTGAALLSGLTAHALRQLGLEGPIKREIEDGLTRMTAPALTRALRSPRRLFGGRLPATTSSQTGRIRTVQDSLRRHFPTPLTESDVEAALDRLEHPAPLADLLAIMAESGPGTAPTLIYWLAHRAVAQLNSRLTAESLADIDQGLQRMTGPRRALPLVWRSHRGQA</sequence>
<dbReference type="RefSeq" id="WP_139628131.1">
    <property type="nucleotide sequence ID" value="NZ_VDLX02000001.1"/>
</dbReference>
<protein>
    <submittedName>
        <fullName evidence="1">Uncharacterized protein</fullName>
    </submittedName>
</protein>